<dbReference type="GO" id="GO:0004252">
    <property type="term" value="F:serine-type endopeptidase activity"/>
    <property type="evidence" value="ECO:0007669"/>
    <property type="project" value="UniProtKB-UniRule"/>
</dbReference>
<dbReference type="GO" id="GO:0004176">
    <property type="term" value="F:ATP-dependent peptidase activity"/>
    <property type="evidence" value="ECO:0007669"/>
    <property type="project" value="UniProtKB-UniRule"/>
</dbReference>
<dbReference type="GO" id="GO:0006508">
    <property type="term" value="P:proteolysis"/>
    <property type="evidence" value="ECO:0007669"/>
    <property type="project" value="UniProtKB-KW"/>
</dbReference>
<dbReference type="PROSITE" id="PS51786">
    <property type="entry name" value="LON_PROTEOLYTIC"/>
    <property type="match status" value="1"/>
</dbReference>
<dbReference type="EMBL" id="JACDUO010000001">
    <property type="protein sequence ID" value="MBA2863670.1"/>
    <property type="molecule type" value="Genomic_DNA"/>
</dbReference>
<dbReference type="InterPro" id="IPR008269">
    <property type="entry name" value="Lon_proteolytic"/>
</dbReference>
<dbReference type="EC" id="3.4.21.53" evidence="5"/>
<name>A0A2L1CCV7_METMI</name>
<dbReference type="RefSeq" id="WP_104838510.1">
    <property type="nucleotide sequence ID" value="NZ_CP026606.1"/>
</dbReference>
<dbReference type="AlphaFoldDB" id="A0A2L1CCV7"/>
<feature type="transmembrane region" description="Helical" evidence="3">
    <location>
        <begin position="590"/>
        <end position="610"/>
    </location>
</feature>
<feature type="active site" evidence="2">
    <location>
        <position position="158"/>
    </location>
</feature>
<evidence type="ECO:0000313" key="6">
    <source>
        <dbReference type="EMBL" id="MBA2863670.1"/>
    </source>
</evidence>
<accession>A0A2L1CCV7</accession>
<feature type="domain" description="Lon proteolytic" evidence="4">
    <location>
        <begin position="30"/>
        <end position="216"/>
    </location>
</feature>
<evidence type="ECO:0000313" key="9">
    <source>
        <dbReference type="Proteomes" id="UP000567099"/>
    </source>
</evidence>
<evidence type="ECO:0000313" key="7">
    <source>
        <dbReference type="EMBL" id="MBB6496324.1"/>
    </source>
</evidence>
<dbReference type="InterPro" id="IPR020568">
    <property type="entry name" value="Ribosomal_Su5_D2-typ_SF"/>
</dbReference>
<dbReference type="EMBL" id="CP026606">
    <property type="protein sequence ID" value="AVB77159.1"/>
    <property type="molecule type" value="Genomic_DNA"/>
</dbReference>
<dbReference type="PRINTS" id="PR00830">
    <property type="entry name" value="ENDOLAPTASE"/>
</dbReference>
<gene>
    <name evidence="5" type="primary">lon2</name>
    <name evidence="6" type="ORF">HNP94_000670</name>
    <name evidence="7" type="ORF">HNP96_000345</name>
    <name evidence="5" type="ORF">MMJJ_17880</name>
</gene>
<dbReference type="KEGG" id="mmad:MMJJ_17880"/>
<evidence type="ECO:0000256" key="2">
    <source>
        <dbReference type="PROSITE-ProRule" id="PRU01122"/>
    </source>
</evidence>
<dbReference type="EMBL" id="JACHED010000001">
    <property type="protein sequence ID" value="MBB6496324.1"/>
    <property type="molecule type" value="Genomic_DNA"/>
</dbReference>
<dbReference type="GO" id="GO:0012505">
    <property type="term" value="C:endomembrane system"/>
    <property type="evidence" value="ECO:0007669"/>
    <property type="project" value="UniProtKB-SubCell"/>
</dbReference>
<dbReference type="Pfam" id="PF05362">
    <property type="entry name" value="Lon_C"/>
    <property type="match status" value="1"/>
</dbReference>
<evidence type="ECO:0000313" key="5">
    <source>
        <dbReference type="EMBL" id="AVB77159.1"/>
    </source>
</evidence>
<keyword evidence="2 5" id="KW-0378">Hydrolase</keyword>
<evidence type="ECO:0000313" key="10">
    <source>
        <dbReference type="Proteomes" id="UP000590564"/>
    </source>
</evidence>
<proteinExistence type="inferred from homology"/>
<organism evidence="5 8">
    <name type="scientific">Methanococcus maripaludis</name>
    <name type="common">Methanococcus deltae</name>
    <dbReference type="NCBI Taxonomy" id="39152"/>
    <lineage>
        <taxon>Archaea</taxon>
        <taxon>Methanobacteriati</taxon>
        <taxon>Methanobacteriota</taxon>
        <taxon>Methanomada group</taxon>
        <taxon>Methanococci</taxon>
        <taxon>Methanococcales</taxon>
        <taxon>Methanococcaceae</taxon>
        <taxon>Methanococcus</taxon>
    </lineage>
</organism>
<comment type="subcellular location">
    <subcellularLocation>
        <location evidence="1">Endomembrane system</location>
        <topology evidence="1">Multi-pass membrane protein</topology>
    </subcellularLocation>
</comment>
<keyword evidence="2 5" id="KW-0645">Protease</keyword>
<evidence type="ECO:0000259" key="4">
    <source>
        <dbReference type="PROSITE" id="PS51786"/>
    </source>
</evidence>
<sequence>MKKLIIIFTILMSIVPTFAFDLENNTAFENCVSITAPAVSVTDEGYVGAAVDIDVKVSNGEGHAYMDTLPLTDIDMQGSARIASKVAFDICGIDQDSHDVYYIIRSDVPTVGGPSAGAVLTVATIAAINNWTLNKNVMMTGMIGPDGTIGPVGGIIEKINVGAEQNVDYFLIPYGQQYQIDENNNSVDCIEYGQNLGIKVVEVSNIYDVVYYFTNHDISTDYEKNPIIDGKYNEIMEKLSEVTLENAKKSLEETEKLDLSELNSSKKEEFEEELKTASNLVYLGNELHSNEKYYTATSRSFNSLIIFETLQSKYNYKDNESIKNYLLDVNESISEKKDELSNVTLTKHNIEYVFSAKSRVYEASELMDEAFYQYDEGNLSSAIEYAAYAKLRAETGIWWLELSPEEQNPEKIDEKDLKYLAREYLDNSEIVVVYTSTVLSEELAAYPMSQIDDSIDLYNKKEYLLSMSKSIDAYVYSTMFLEYTTDVDYLSNLAQKKINKAENCMLNTENNSEYIPVSALSYFEYAENLDDKYSKILYFKYSIAYAQMNMDVLKEFDSSAFNYKEESVFCEISKNSDNTNTFGFDYKNCFINITYLITGLVSGFLICMWYRKNN</sequence>
<evidence type="ECO:0000256" key="1">
    <source>
        <dbReference type="ARBA" id="ARBA00004127"/>
    </source>
</evidence>
<protein>
    <submittedName>
        <fullName evidence="5">Lon protease 2</fullName>
        <ecNumber evidence="5">3.4.21.53</ecNumber>
    </submittedName>
</protein>
<dbReference type="InterPro" id="IPR014721">
    <property type="entry name" value="Ribsml_uS5_D2-typ_fold_subgr"/>
</dbReference>
<dbReference type="Proteomes" id="UP000590564">
    <property type="component" value="Unassembled WGS sequence"/>
</dbReference>
<feature type="active site" evidence="2">
    <location>
        <position position="115"/>
    </location>
</feature>
<reference evidence="6 9" key="3">
    <citation type="submission" date="2020-07" db="EMBL/GenBank/DDBJ databases">
        <title>Genomic Encyclopedia of Type Strains, Phase IV (KMG-V): Genome sequencing to study the core and pangenomes of soil and plant-associated prokaryotes.</title>
        <authorList>
            <person name="Whitman W."/>
        </authorList>
    </citation>
    <scope>NUCLEOTIDE SEQUENCE [LARGE SCALE GENOMIC DNA]</scope>
    <source>
        <strain evidence="6 9">C13</strain>
        <strain evidence="7 10">D1</strain>
    </source>
</reference>
<reference evidence="5" key="2">
    <citation type="submission" date="2018-02" db="EMBL/GenBank/DDBJ databases">
        <title>Complete genome sequence of the Methanococcus maripaludis type strain JJ (DSM 2067), a model for selenoprotein synthesis in Archaea.</title>
        <authorList>
            <person name="Poehlein A."/>
            <person name="Heym D."/>
            <person name="Quitzke V."/>
            <person name="Fersch J."/>
            <person name="Daniel R."/>
            <person name="Rother M."/>
        </authorList>
    </citation>
    <scope>NUCLEOTIDE SEQUENCE [LARGE SCALE GENOMIC DNA]</scope>
    <source>
        <strain evidence="5">DSM 2067</strain>
    </source>
</reference>
<keyword evidence="3" id="KW-0472">Membrane</keyword>
<comment type="similarity">
    <text evidence="2">Belongs to the peptidase S16 family.</text>
</comment>
<evidence type="ECO:0000256" key="3">
    <source>
        <dbReference type="SAM" id="Phobius"/>
    </source>
</evidence>
<evidence type="ECO:0000313" key="8">
    <source>
        <dbReference type="Proteomes" id="UP000239462"/>
    </source>
</evidence>
<dbReference type="GeneID" id="36102870"/>
<reference evidence="8" key="1">
    <citation type="journal article" date="2018" name="Genome Announc.">
        <title>Complete Genome Sequence of the Methanococcus maripaludis Type Strain JJ (DSM 2067), a Model for Selenoprotein Synthesis in Archaea.</title>
        <authorList>
            <person name="Poehlein A."/>
            <person name="Heym D."/>
            <person name="Quitzke V."/>
            <person name="Fersch J."/>
            <person name="Daniel R."/>
            <person name="Rother M."/>
        </authorList>
    </citation>
    <scope>NUCLEOTIDE SEQUENCE [LARGE SCALE GENOMIC DNA]</scope>
    <source>
        <strain evidence="8">DSM 2067</strain>
    </source>
</reference>
<keyword evidence="3" id="KW-0812">Transmembrane</keyword>
<keyword evidence="3" id="KW-1133">Transmembrane helix</keyword>
<dbReference type="Proteomes" id="UP000239462">
    <property type="component" value="Chromosome"/>
</dbReference>
<dbReference type="SUPFAM" id="SSF54211">
    <property type="entry name" value="Ribosomal protein S5 domain 2-like"/>
    <property type="match status" value="1"/>
</dbReference>
<dbReference type="Proteomes" id="UP000567099">
    <property type="component" value="Unassembled WGS sequence"/>
</dbReference>
<keyword evidence="2" id="KW-0720">Serine protease</keyword>
<dbReference type="Gene3D" id="3.30.230.10">
    <property type="match status" value="1"/>
</dbReference>